<dbReference type="GO" id="GO:0006412">
    <property type="term" value="P:translation"/>
    <property type="evidence" value="ECO:0007669"/>
    <property type="project" value="UniProtKB-UniRule"/>
</dbReference>
<dbReference type="EC" id="6.3.5.-" evidence="1"/>
<accession>A0AAU7D155</accession>
<comment type="function">
    <text evidence="1">Allows the formation of correctly charged Asn-tRNA(Asn) or Gln-tRNA(Gln) through the transamidation of misacylated Asp-tRNA(Asn) or Glu-tRNA(Gln) in organisms which lack either or both of asparaginyl-tRNA or glutaminyl-tRNA synthetases. The reaction takes place in the presence of glutamine and ATP through an activated phospho-Asp-tRNA(Asn) or phospho-Glu-tRNA(Gln).</text>
</comment>
<name>A0AAU7D9W3_9BACT</name>
<dbReference type="GO" id="GO:0070681">
    <property type="term" value="P:glutaminyl-tRNAGln biosynthesis via transamidation"/>
    <property type="evidence" value="ECO:0007669"/>
    <property type="project" value="TreeGrafter"/>
</dbReference>
<dbReference type="EMBL" id="CP121194">
    <property type="protein sequence ID" value="XBH10636.1"/>
    <property type="molecule type" value="Genomic_DNA"/>
</dbReference>
<dbReference type="Gene3D" id="1.10.20.60">
    <property type="entry name" value="Glu-tRNAGln amidotransferase C subunit, N-terminal domain"/>
    <property type="match status" value="1"/>
</dbReference>
<dbReference type="GO" id="GO:0006450">
    <property type="term" value="P:regulation of translational fidelity"/>
    <property type="evidence" value="ECO:0007669"/>
    <property type="project" value="InterPro"/>
</dbReference>
<comment type="subunit">
    <text evidence="1">Heterotrimer of A, B and C subunits.</text>
</comment>
<evidence type="ECO:0000313" key="2">
    <source>
        <dbReference type="EMBL" id="XBH10636.1"/>
    </source>
</evidence>
<proteinExistence type="inferred from homology"/>
<accession>A0AAU7D9W3</accession>
<gene>
    <name evidence="1 3" type="primary">gatC</name>
    <name evidence="2" type="ORF">P4G45_02625</name>
    <name evidence="3" type="ORF">P8936_02600</name>
</gene>
<comment type="similarity">
    <text evidence="1">Belongs to the GatC family.</text>
</comment>
<dbReference type="PANTHER" id="PTHR15004:SF0">
    <property type="entry name" value="GLUTAMYL-TRNA(GLN) AMIDOTRANSFERASE SUBUNIT C, MITOCHONDRIAL"/>
    <property type="match status" value="1"/>
</dbReference>
<dbReference type="InterPro" id="IPR003837">
    <property type="entry name" value="GatC"/>
</dbReference>
<evidence type="ECO:0000256" key="1">
    <source>
        <dbReference type="HAMAP-Rule" id="MF_00122"/>
    </source>
</evidence>
<dbReference type="GO" id="GO:0050567">
    <property type="term" value="F:glutaminyl-tRNA synthase (glutamine-hydrolyzing) activity"/>
    <property type="evidence" value="ECO:0007669"/>
    <property type="project" value="UniProtKB-UniRule"/>
</dbReference>
<dbReference type="InterPro" id="IPR036113">
    <property type="entry name" value="Asp/Glu-ADT_sf_sub_c"/>
</dbReference>
<keyword evidence="1" id="KW-0067">ATP-binding</keyword>
<keyword evidence="1" id="KW-0436">Ligase</keyword>
<reference evidence="3" key="1">
    <citation type="submission" date="2023-03" db="EMBL/GenBank/DDBJ databases">
        <title>Edaphobacter sp.</title>
        <authorList>
            <person name="Huber K.J."/>
            <person name="Papendorf J."/>
            <person name="Pilke C."/>
            <person name="Bunk B."/>
            <person name="Sproeer C."/>
            <person name="Pester M."/>
        </authorList>
    </citation>
    <scope>NUCLEOTIDE SEQUENCE</scope>
    <source>
        <strain evidence="2">DSM 109919</strain>
        <strain evidence="3">DSM 109920</strain>
    </source>
</reference>
<dbReference type="EMBL" id="CP121195">
    <property type="protein sequence ID" value="XBH14064.1"/>
    <property type="molecule type" value="Genomic_DNA"/>
</dbReference>
<keyword evidence="1" id="KW-0547">Nucleotide-binding</keyword>
<comment type="catalytic activity">
    <reaction evidence="1">
        <text>L-aspartyl-tRNA(Asn) + L-glutamine + ATP + H2O = L-asparaginyl-tRNA(Asn) + L-glutamate + ADP + phosphate + 2 H(+)</text>
        <dbReference type="Rhea" id="RHEA:14513"/>
        <dbReference type="Rhea" id="RHEA-COMP:9674"/>
        <dbReference type="Rhea" id="RHEA-COMP:9677"/>
        <dbReference type="ChEBI" id="CHEBI:15377"/>
        <dbReference type="ChEBI" id="CHEBI:15378"/>
        <dbReference type="ChEBI" id="CHEBI:29985"/>
        <dbReference type="ChEBI" id="CHEBI:30616"/>
        <dbReference type="ChEBI" id="CHEBI:43474"/>
        <dbReference type="ChEBI" id="CHEBI:58359"/>
        <dbReference type="ChEBI" id="CHEBI:78515"/>
        <dbReference type="ChEBI" id="CHEBI:78516"/>
        <dbReference type="ChEBI" id="CHEBI:456216"/>
    </reaction>
</comment>
<dbReference type="KEGG" id="epl:P4G45_02625"/>
<protein>
    <recommendedName>
        <fullName evidence="1">Aspartyl/glutamyl-tRNA(Asn/Gln) amidotransferase subunit C</fullName>
        <shortName evidence="1">Asp/Glu-ADT subunit C</shortName>
        <ecNumber evidence="1">6.3.5.-</ecNumber>
    </recommendedName>
</protein>
<keyword evidence="1" id="KW-0648">Protein biosynthesis</keyword>
<dbReference type="Pfam" id="PF02686">
    <property type="entry name" value="GatC"/>
    <property type="match status" value="1"/>
</dbReference>
<dbReference type="SUPFAM" id="SSF141000">
    <property type="entry name" value="Glu-tRNAGln amidotransferase C subunit"/>
    <property type="match status" value="1"/>
</dbReference>
<dbReference type="GO" id="GO:0005524">
    <property type="term" value="F:ATP binding"/>
    <property type="evidence" value="ECO:0007669"/>
    <property type="project" value="UniProtKB-KW"/>
</dbReference>
<dbReference type="AlphaFoldDB" id="A0AAU7D9W3"/>
<dbReference type="RefSeq" id="WP_348268142.1">
    <property type="nucleotide sequence ID" value="NZ_CP121194.1"/>
</dbReference>
<dbReference type="NCBIfam" id="TIGR00135">
    <property type="entry name" value="gatC"/>
    <property type="match status" value="1"/>
</dbReference>
<comment type="catalytic activity">
    <reaction evidence="1">
        <text>L-glutamyl-tRNA(Gln) + L-glutamine + ATP + H2O = L-glutaminyl-tRNA(Gln) + L-glutamate + ADP + phosphate + H(+)</text>
        <dbReference type="Rhea" id="RHEA:17521"/>
        <dbReference type="Rhea" id="RHEA-COMP:9681"/>
        <dbReference type="Rhea" id="RHEA-COMP:9684"/>
        <dbReference type="ChEBI" id="CHEBI:15377"/>
        <dbReference type="ChEBI" id="CHEBI:15378"/>
        <dbReference type="ChEBI" id="CHEBI:29985"/>
        <dbReference type="ChEBI" id="CHEBI:30616"/>
        <dbReference type="ChEBI" id="CHEBI:43474"/>
        <dbReference type="ChEBI" id="CHEBI:58359"/>
        <dbReference type="ChEBI" id="CHEBI:78520"/>
        <dbReference type="ChEBI" id="CHEBI:78521"/>
        <dbReference type="ChEBI" id="CHEBI:456216"/>
    </reaction>
</comment>
<organism evidence="3">
    <name type="scientific">Edaphobacter paludis</name>
    <dbReference type="NCBI Taxonomy" id="3035702"/>
    <lineage>
        <taxon>Bacteria</taxon>
        <taxon>Pseudomonadati</taxon>
        <taxon>Acidobacteriota</taxon>
        <taxon>Terriglobia</taxon>
        <taxon>Terriglobales</taxon>
        <taxon>Acidobacteriaceae</taxon>
        <taxon>Edaphobacter</taxon>
    </lineage>
</organism>
<evidence type="ECO:0000313" key="3">
    <source>
        <dbReference type="EMBL" id="XBH14064.1"/>
    </source>
</evidence>
<dbReference type="PANTHER" id="PTHR15004">
    <property type="entry name" value="GLUTAMYL-TRNA(GLN) AMIDOTRANSFERASE SUBUNIT C, MITOCHONDRIAL"/>
    <property type="match status" value="1"/>
</dbReference>
<dbReference type="HAMAP" id="MF_00122">
    <property type="entry name" value="GatC"/>
    <property type="match status" value="1"/>
</dbReference>
<sequence length="108" mass="12012">MSEQTSVTIEDVRRVAELANLELTAEEEPRMQRDLNAILGHIAQLNELDTKDVVPMAQVGEMLGGAGHDWGETLREDVVRPSLDRAVVMATAPETDGRFFKVPKVIER</sequence>